<feature type="transmembrane region" description="Helical" evidence="7">
    <location>
        <begin position="52"/>
        <end position="73"/>
    </location>
</feature>
<dbReference type="OrthoDB" id="9815525at2"/>
<dbReference type="CDD" id="cd06173">
    <property type="entry name" value="MFS_MefA_like"/>
    <property type="match status" value="1"/>
</dbReference>
<dbReference type="InterPro" id="IPR010290">
    <property type="entry name" value="TM_effector"/>
</dbReference>
<feature type="transmembrane region" description="Helical" evidence="7">
    <location>
        <begin position="20"/>
        <end position="40"/>
    </location>
</feature>
<dbReference type="PANTHER" id="PTHR23513:SF6">
    <property type="entry name" value="MAJOR FACILITATOR SUPERFAMILY ASSOCIATED DOMAIN-CONTAINING PROTEIN"/>
    <property type="match status" value="1"/>
</dbReference>
<keyword evidence="5 7" id="KW-1133">Transmembrane helix</keyword>
<feature type="transmembrane region" description="Helical" evidence="7">
    <location>
        <begin position="110"/>
        <end position="131"/>
    </location>
</feature>
<comment type="subcellular location">
    <subcellularLocation>
        <location evidence="1">Cell membrane</location>
        <topology evidence="1">Multi-pass membrane protein</topology>
    </subcellularLocation>
</comment>
<accession>A0A516Q0M9</accession>
<evidence type="ECO:0000256" key="2">
    <source>
        <dbReference type="ARBA" id="ARBA00022448"/>
    </source>
</evidence>
<dbReference type="AlphaFoldDB" id="A0A516Q0M9"/>
<keyword evidence="9" id="KW-1185">Reference proteome</keyword>
<feature type="transmembrane region" description="Helical" evidence="7">
    <location>
        <begin position="79"/>
        <end position="103"/>
    </location>
</feature>
<protein>
    <submittedName>
        <fullName evidence="8">MFS transporter</fullName>
    </submittedName>
</protein>
<evidence type="ECO:0000256" key="7">
    <source>
        <dbReference type="SAM" id="Phobius"/>
    </source>
</evidence>
<dbReference type="InterPro" id="IPR036259">
    <property type="entry name" value="MFS_trans_sf"/>
</dbReference>
<evidence type="ECO:0000256" key="5">
    <source>
        <dbReference type="ARBA" id="ARBA00022989"/>
    </source>
</evidence>
<dbReference type="Gene3D" id="1.20.1250.20">
    <property type="entry name" value="MFS general substrate transporter like domains"/>
    <property type="match status" value="1"/>
</dbReference>
<feature type="transmembrane region" description="Helical" evidence="7">
    <location>
        <begin position="296"/>
        <end position="316"/>
    </location>
</feature>
<dbReference type="EMBL" id="CP041692">
    <property type="protein sequence ID" value="QDP96993.1"/>
    <property type="molecule type" value="Genomic_DNA"/>
</dbReference>
<feature type="transmembrane region" description="Helical" evidence="7">
    <location>
        <begin position="165"/>
        <end position="189"/>
    </location>
</feature>
<reference evidence="8 9" key="1">
    <citation type="submission" date="2019-07" db="EMBL/GenBank/DDBJ databases">
        <title>Microlunatus dokdonensis sp. nov. isolated from the rhizospheric soil of the wild plant Elymus tsukushiensis.</title>
        <authorList>
            <person name="Ghim S.-Y."/>
            <person name="Hwang Y.-J."/>
            <person name="Son J.-S."/>
            <person name="Shin J.-H."/>
        </authorList>
    </citation>
    <scope>NUCLEOTIDE SEQUENCE [LARGE SCALE GENOMIC DNA]</scope>
    <source>
        <strain evidence="8 9">KUDC0627</strain>
    </source>
</reference>
<keyword evidence="2" id="KW-0813">Transport</keyword>
<evidence type="ECO:0000256" key="3">
    <source>
        <dbReference type="ARBA" id="ARBA00022475"/>
    </source>
</evidence>
<feature type="transmembrane region" description="Helical" evidence="7">
    <location>
        <begin position="235"/>
        <end position="256"/>
    </location>
</feature>
<dbReference type="PANTHER" id="PTHR23513">
    <property type="entry name" value="INTEGRAL MEMBRANE EFFLUX PROTEIN-RELATED"/>
    <property type="match status" value="1"/>
</dbReference>
<dbReference type="Proteomes" id="UP000319263">
    <property type="component" value="Chromosome"/>
</dbReference>
<evidence type="ECO:0000256" key="6">
    <source>
        <dbReference type="ARBA" id="ARBA00023136"/>
    </source>
</evidence>
<evidence type="ECO:0000313" key="8">
    <source>
        <dbReference type="EMBL" id="QDP96993.1"/>
    </source>
</evidence>
<dbReference type="Pfam" id="PF05977">
    <property type="entry name" value="MFS_3"/>
    <property type="match status" value="1"/>
</dbReference>
<evidence type="ECO:0000256" key="1">
    <source>
        <dbReference type="ARBA" id="ARBA00004651"/>
    </source>
</evidence>
<evidence type="ECO:0000256" key="4">
    <source>
        <dbReference type="ARBA" id="ARBA00022692"/>
    </source>
</evidence>
<name>A0A516Q0M9_9ACTN</name>
<dbReference type="SUPFAM" id="SSF103473">
    <property type="entry name" value="MFS general substrate transporter"/>
    <property type="match status" value="1"/>
</dbReference>
<feature type="transmembrane region" description="Helical" evidence="7">
    <location>
        <begin position="391"/>
        <end position="411"/>
    </location>
</feature>
<gene>
    <name evidence="8" type="ORF">FOE78_14645</name>
</gene>
<feature type="transmembrane region" description="Helical" evidence="7">
    <location>
        <begin position="365"/>
        <end position="385"/>
    </location>
</feature>
<keyword evidence="3" id="KW-1003">Cell membrane</keyword>
<feature type="transmembrane region" description="Helical" evidence="7">
    <location>
        <begin position="262"/>
        <end position="284"/>
    </location>
</feature>
<keyword evidence="4 7" id="KW-0812">Transmembrane</keyword>
<dbReference type="KEGG" id="mik:FOE78_14645"/>
<dbReference type="GO" id="GO:0005886">
    <property type="term" value="C:plasma membrane"/>
    <property type="evidence" value="ECO:0007669"/>
    <property type="project" value="UniProtKB-SubCell"/>
</dbReference>
<keyword evidence="6 7" id="KW-0472">Membrane</keyword>
<organism evidence="8 9">
    <name type="scientific">Microlunatus elymi</name>
    <dbReference type="NCBI Taxonomy" id="2596828"/>
    <lineage>
        <taxon>Bacteria</taxon>
        <taxon>Bacillati</taxon>
        <taxon>Actinomycetota</taxon>
        <taxon>Actinomycetes</taxon>
        <taxon>Propionibacteriales</taxon>
        <taxon>Propionibacteriaceae</taxon>
        <taxon>Microlunatus</taxon>
    </lineage>
</organism>
<dbReference type="RefSeq" id="WP_143986954.1">
    <property type="nucleotide sequence ID" value="NZ_CP041692.1"/>
</dbReference>
<evidence type="ECO:0000313" key="9">
    <source>
        <dbReference type="Proteomes" id="UP000319263"/>
    </source>
</evidence>
<proteinExistence type="predicted"/>
<sequence>MIRSSGTPAGSARRNFNRLWLAQSTSLVGLQTGAITVPLLAVDVLHADASHVALLGTLSSLPWLIAPVIGAVADCVDRRQLLVVAHLGRTLLWLSIPVCYLAGVLTISQLWLVSVAVGVLGVVFAVAYRAFLPTIVPASELGSANGRMGGTDAVARSVGPALAGYLIQLLGAVWAVLVQVVAAAVAGIATATIRSAQSRSTTADHDQQRTPAGWWRGIVDGFRCVYRIKPLRRLALAETGYLFFFEVGFAIVIVFFRNTLGIGAGTIGLIFSIGSLGGMLGATIANRLRAFAGLDATIRTAAILRGLGIAVLPLSVVVPGHVVVITVLIGGRALNAAAWSVYEVLTDTYQQTTLPDRHRGSATAVILWLGNGATTVGAAVTAAVATTLDTTVLLAAAGIGCTAAGCLTVLVRTESHSGPRQ</sequence>